<comment type="caution">
    <text evidence="1">The sequence shown here is derived from an EMBL/GenBank/DDBJ whole genome shotgun (WGS) entry which is preliminary data.</text>
</comment>
<dbReference type="Proteomes" id="UP000559626">
    <property type="component" value="Unassembled WGS sequence"/>
</dbReference>
<organism evidence="1 2">
    <name type="scientific">Hymenobacter polaris</name>
    <dbReference type="NCBI Taxonomy" id="2682546"/>
    <lineage>
        <taxon>Bacteria</taxon>
        <taxon>Pseudomonadati</taxon>
        <taxon>Bacteroidota</taxon>
        <taxon>Cytophagia</taxon>
        <taxon>Cytophagales</taxon>
        <taxon>Hymenobacteraceae</taxon>
        <taxon>Hymenobacter</taxon>
    </lineage>
</organism>
<dbReference type="RefSeq" id="WP_169532819.1">
    <property type="nucleotide sequence ID" value="NZ_JABBGH010000003.1"/>
</dbReference>
<accession>A0A7Y0AGZ4</accession>
<dbReference type="AlphaFoldDB" id="A0A7Y0AGZ4"/>
<evidence type="ECO:0000313" key="2">
    <source>
        <dbReference type="Proteomes" id="UP000559626"/>
    </source>
</evidence>
<keyword evidence="2" id="KW-1185">Reference proteome</keyword>
<dbReference type="EMBL" id="JABBGH010000003">
    <property type="protein sequence ID" value="NML67135.1"/>
    <property type="molecule type" value="Genomic_DNA"/>
</dbReference>
<gene>
    <name evidence="1" type="ORF">HHL22_18170</name>
</gene>
<evidence type="ECO:0000313" key="1">
    <source>
        <dbReference type="EMBL" id="NML67135.1"/>
    </source>
</evidence>
<proteinExistence type="predicted"/>
<sequence length="48" mass="5499">MENRFIYRPAGPAQRPPAFVAEQKKAGRLVGNFPFRDWLPVVARLAYP</sequence>
<reference evidence="1 2" key="1">
    <citation type="submission" date="2020-04" db="EMBL/GenBank/DDBJ databases">
        <title>Hymenobacter polaris sp. nov., isolated from Arctic soil.</title>
        <authorList>
            <person name="Dahal R.H."/>
        </authorList>
    </citation>
    <scope>NUCLEOTIDE SEQUENCE [LARGE SCALE GENOMIC DNA]</scope>
    <source>
        <strain evidence="1 2">RP-2-7</strain>
    </source>
</reference>
<name>A0A7Y0AGZ4_9BACT</name>
<protein>
    <submittedName>
        <fullName evidence="1">Uncharacterized protein</fullName>
    </submittedName>
</protein>